<dbReference type="KEGG" id="xla:108717141"/>
<evidence type="ECO:0000259" key="1">
    <source>
        <dbReference type="Pfam" id="PF25999"/>
    </source>
</evidence>
<protein>
    <submittedName>
        <fullName evidence="3">Synergin gamma isoform X1</fullName>
    </submittedName>
</protein>
<dbReference type="InterPro" id="IPR059024">
    <property type="entry name" value="SYNRG_C"/>
</dbReference>
<organism evidence="2 3">
    <name type="scientific">Xenopus laevis</name>
    <name type="common">African clawed frog</name>
    <dbReference type="NCBI Taxonomy" id="8355"/>
    <lineage>
        <taxon>Eukaryota</taxon>
        <taxon>Metazoa</taxon>
        <taxon>Chordata</taxon>
        <taxon>Craniata</taxon>
        <taxon>Vertebrata</taxon>
        <taxon>Euteleostomi</taxon>
        <taxon>Amphibia</taxon>
        <taxon>Batrachia</taxon>
        <taxon>Anura</taxon>
        <taxon>Pipoidea</taxon>
        <taxon>Pipidae</taxon>
        <taxon>Xenopodinae</taxon>
        <taxon>Xenopus</taxon>
        <taxon>Xenopus</taxon>
    </lineage>
</organism>
<dbReference type="RefSeq" id="XP_018119451.1">
    <property type="nucleotide sequence ID" value="XM_018263962.2"/>
</dbReference>
<gene>
    <name evidence="3" type="primary">LOC108717141</name>
</gene>
<accession>A0A8J0VHY1</accession>
<dbReference type="OrthoDB" id="524326at2759"/>
<dbReference type="PANTHER" id="PTHR15463:SF2">
    <property type="entry name" value="SYNERGIN GAMMA"/>
    <property type="match status" value="1"/>
</dbReference>
<dbReference type="PANTHER" id="PTHR15463">
    <property type="entry name" value="AP1 GAMMA SUBUNIT BINDING PROTEIN 1"/>
    <property type="match status" value="1"/>
</dbReference>
<name>A0A8J0VHY1_XENLA</name>
<dbReference type="InterPro" id="IPR039656">
    <property type="entry name" value="SYNRG"/>
</dbReference>
<reference evidence="3" key="1">
    <citation type="submission" date="2025-08" db="UniProtKB">
        <authorList>
            <consortium name="RefSeq"/>
        </authorList>
    </citation>
    <scope>IDENTIFICATION</scope>
    <source>
        <strain evidence="3">J_2021</strain>
        <tissue evidence="3">Erythrocytes</tissue>
    </source>
</reference>
<dbReference type="Proteomes" id="UP000186698">
    <property type="component" value="Chromosome 1L"/>
</dbReference>
<sequence>MIPQIGFCRIPAICATAELRHGLMDSYIAHLKKCLNNIHKVIKKANDILCNISQPAVCSEVLLSSRGTDYISGVLEVYRVSKRMEGGMAMHNIEPNGLRIMFRDIELTWNNLQAFLAMCPCILQKLPPPSVLNCTTATPHLDTNPCLSRCCGICLLEGLNEEQIPEEPADSLQEHKGHLYHSSCANFWLNCVDSTLPVLSCHSSCPFCIQQKNEIL</sequence>
<dbReference type="AlphaFoldDB" id="A0A8J0VHY1"/>
<evidence type="ECO:0000313" key="2">
    <source>
        <dbReference type="Proteomes" id="UP000186698"/>
    </source>
</evidence>
<dbReference type="GO" id="GO:0030130">
    <property type="term" value="C:clathrin coat of trans-Golgi network vesicle"/>
    <property type="evidence" value="ECO:0007669"/>
    <property type="project" value="TreeGrafter"/>
</dbReference>
<dbReference type="Pfam" id="PF25999">
    <property type="entry name" value="SYNRG_C"/>
    <property type="match status" value="1"/>
</dbReference>
<evidence type="ECO:0000313" key="3">
    <source>
        <dbReference type="RefSeq" id="XP_018119451.1"/>
    </source>
</evidence>
<feature type="domain" description="Synergin gamma C-terminal" evidence="1">
    <location>
        <begin position="24"/>
        <end position="199"/>
    </location>
</feature>
<proteinExistence type="predicted"/>
<keyword evidence="2" id="KW-1185">Reference proteome</keyword>
<dbReference type="GeneID" id="108717141"/>